<accession>A0A4C1U6E1</accession>
<reference evidence="1 2" key="1">
    <citation type="journal article" date="2019" name="Commun. Biol.">
        <title>The bagworm genome reveals a unique fibroin gene that provides high tensile strength.</title>
        <authorList>
            <person name="Kono N."/>
            <person name="Nakamura H."/>
            <person name="Ohtoshi R."/>
            <person name="Tomita M."/>
            <person name="Numata K."/>
            <person name="Arakawa K."/>
        </authorList>
    </citation>
    <scope>NUCLEOTIDE SEQUENCE [LARGE SCALE GENOMIC DNA]</scope>
</reference>
<dbReference type="Proteomes" id="UP000299102">
    <property type="component" value="Unassembled WGS sequence"/>
</dbReference>
<proteinExistence type="predicted"/>
<organism evidence="1 2">
    <name type="scientific">Eumeta variegata</name>
    <name type="common">Bagworm moth</name>
    <name type="synonym">Eumeta japonica</name>
    <dbReference type="NCBI Taxonomy" id="151549"/>
    <lineage>
        <taxon>Eukaryota</taxon>
        <taxon>Metazoa</taxon>
        <taxon>Ecdysozoa</taxon>
        <taxon>Arthropoda</taxon>
        <taxon>Hexapoda</taxon>
        <taxon>Insecta</taxon>
        <taxon>Pterygota</taxon>
        <taxon>Neoptera</taxon>
        <taxon>Endopterygota</taxon>
        <taxon>Lepidoptera</taxon>
        <taxon>Glossata</taxon>
        <taxon>Ditrysia</taxon>
        <taxon>Tineoidea</taxon>
        <taxon>Psychidae</taxon>
        <taxon>Oiketicinae</taxon>
        <taxon>Eumeta</taxon>
    </lineage>
</organism>
<gene>
    <name evidence="1" type="ORF">EVAR_16213_1</name>
</gene>
<dbReference type="AlphaFoldDB" id="A0A4C1U6E1"/>
<name>A0A4C1U6E1_EUMVA</name>
<evidence type="ECO:0000313" key="2">
    <source>
        <dbReference type="Proteomes" id="UP000299102"/>
    </source>
</evidence>
<comment type="caution">
    <text evidence="1">The sequence shown here is derived from an EMBL/GenBank/DDBJ whole genome shotgun (WGS) entry which is preliminary data.</text>
</comment>
<evidence type="ECO:0000313" key="1">
    <source>
        <dbReference type="EMBL" id="GBP21667.1"/>
    </source>
</evidence>
<dbReference type="OrthoDB" id="7420449at2759"/>
<dbReference type="EMBL" id="BGZK01000131">
    <property type="protein sequence ID" value="GBP21667.1"/>
    <property type="molecule type" value="Genomic_DNA"/>
</dbReference>
<protein>
    <submittedName>
        <fullName evidence="1">Uncharacterized protein</fullName>
    </submittedName>
</protein>
<sequence>MANGINPMNHSITAISSESANRVEWTECLLKCAVRWLSCNGEPWGLGPTAVVASAAALCIYNELEAALADTPPPRPQLAPLERALLVSVS</sequence>
<keyword evidence="2" id="KW-1185">Reference proteome</keyword>